<keyword evidence="3" id="KW-1185">Reference proteome</keyword>
<accession>A0A2P4Y181</accession>
<dbReference type="GO" id="GO:0006203">
    <property type="term" value="P:dGTP catabolic process"/>
    <property type="evidence" value="ECO:0007669"/>
    <property type="project" value="TreeGrafter"/>
</dbReference>
<evidence type="ECO:0000313" key="3">
    <source>
        <dbReference type="Proteomes" id="UP000237271"/>
    </source>
</evidence>
<proteinExistence type="predicted"/>
<dbReference type="FunFam" id="3.30.70.2760:FF:000004">
    <property type="entry name" value="HD domain containing protein"/>
    <property type="match status" value="1"/>
</dbReference>
<evidence type="ECO:0000256" key="1">
    <source>
        <dbReference type="SAM" id="MobiDB-lite"/>
    </source>
</evidence>
<dbReference type="PANTHER" id="PTHR11373:SF4">
    <property type="entry name" value="DEOXYNUCLEOSIDE TRIPHOSPHATE TRIPHOSPHOHYDROLASE SAMHD1"/>
    <property type="match status" value="1"/>
</dbReference>
<protein>
    <submittedName>
        <fullName evidence="2">Uncharacterized protein</fullName>
    </submittedName>
</protein>
<feature type="non-terminal residue" evidence="2">
    <location>
        <position position="1"/>
    </location>
</feature>
<reference evidence="2 3" key="1">
    <citation type="journal article" date="2017" name="Genome Biol. Evol.">
        <title>Phytophthora megakarya and P. palmivora, closely related causal agents of cacao black pod rot, underwent increases in genome sizes and gene numbers by different mechanisms.</title>
        <authorList>
            <person name="Ali S.S."/>
            <person name="Shao J."/>
            <person name="Lary D.J."/>
            <person name="Kronmiller B."/>
            <person name="Shen D."/>
            <person name="Strem M.D."/>
            <person name="Amoako-Attah I."/>
            <person name="Akrofi A.Y."/>
            <person name="Begoude B.A."/>
            <person name="Ten Hoopen G.M."/>
            <person name="Coulibaly K."/>
            <person name="Kebe B.I."/>
            <person name="Melnick R.L."/>
            <person name="Guiltinan M.J."/>
            <person name="Tyler B.M."/>
            <person name="Meinhardt L.W."/>
            <person name="Bailey B.A."/>
        </authorList>
    </citation>
    <scope>NUCLEOTIDE SEQUENCE [LARGE SCALE GENOMIC DNA]</scope>
    <source>
        <strain evidence="3">sbr112.9</strain>
    </source>
</reference>
<dbReference type="Gene3D" id="3.30.70.2760">
    <property type="match status" value="1"/>
</dbReference>
<sequence length="189" mass="21500">LYEFIDEYLLPSESSRPLPRFTAKGLATQTSLDGVTLDPEDIVVSDGRLNYNFKDRNPVDNVSFYASNDLNKKFHIPKEQVSLLFPEKFEERIIRVYSRNQSSKVHTAIQHAFRNYIRQFSTTLPPPSPSSKIYGQTISEQVSSSKKKVVRKLPAEYDTNESPSASSPLKKRFKPTADGNNSENENQLP</sequence>
<dbReference type="Proteomes" id="UP000237271">
    <property type="component" value="Unassembled WGS sequence"/>
</dbReference>
<dbReference type="PANTHER" id="PTHR11373">
    <property type="entry name" value="DEOXYNUCLEOSIDE TRIPHOSPHATE TRIPHOSPHOHYDROLASE"/>
    <property type="match status" value="1"/>
</dbReference>
<name>A0A2P4Y181_9STRA</name>
<feature type="region of interest" description="Disordered" evidence="1">
    <location>
        <begin position="138"/>
        <end position="189"/>
    </location>
</feature>
<comment type="caution">
    <text evidence="2">The sequence shown here is derived from an EMBL/GenBank/DDBJ whole genome shotgun (WGS) entry which is preliminary data.</text>
</comment>
<organism evidence="2 3">
    <name type="scientific">Phytophthora palmivora</name>
    <dbReference type="NCBI Taxonomy" id="4796"/>
    <lineage>
        <taxon>Eukaryota</taxon>
        <taxon>Sar</taxon>
        <taxon>Stramenopiles</taxon>
        <taxon>Oomycota</taxon>
        <taxon>Peronosporomycetes</taxon>
        <taxon>Peronosporales</taxon>
        <taxon>Peronosporaceae</taxon>
        <taxon>Phytophthora</taxon>
    </lineage>
</organism>
<gene>
    <name evidence="2" type="ORF">PHPALM_11847</name>
</gene>
<dbReference type="OrthoDB" id="9991235at2759"/>
<dbReference type="GO" id="GO:0008832">
    <property type="term" value="F:dGTPase activity"/>
    <property type="evidence" value="ECO:0007669"/>
    <property type="project" value="TreeGrafter"/>
</dbReference>
<dbReference type="EMBL" id="NCKW01006459">
    <property type="protein sequence ID" value="POM71565.1"/>
    <property type="molecule type" value="Genomic_DNA"/>
</dbReference>
<dbReference type="InterPro" id="IPR050135">
    <property type="entry name" value="dGTPase-like"/>
</dbReference>
<dbReference type="GO" id="GO:0005634">
    <property type="term" value="C:nucleus"/>
    <property type="evidence" value="ECO:0007669"/>
    <property type="project" value="TreeGrafter"/>
</dbReference>
<evidence type="ECO:0000313" key="2">
    <source>
        <dbReference type="EMBL" id="POM71565.1"/>
    </source>
</evidence>
<feature type="compositionally biased region" description="Polar residues" evidence="1">
    <location>
        <begin position="178"/>
        <end position="189"/>
    </location>
</feature>
<dbReference type="AlphaFoldDB" id="A0A2P4Y181"/>